<dbReference type="EMBL" id="WKFB01000088">
    <property type="protein sequence ID" value="KAF6736453.1"/>
    <property type="molecule type" value="Genomic_DNA"/>
</dbReference>
<evidence type="ECO:0000313" key="3">
    <source>
        <dbReference type="Proteomes" id="UP000646548"/>
    </source>
</evidence>
<protein>
    <submittedName>
        <fullName evidence="2">Uncharacterized protein</fullName>
    </submittedName>
</protein>
<evidence type="ECO:0000256" key="1">
    <source>
        <dbReference type="SAM" id="MobiDB-lite"/>
    </source>
</evidence>
<comment type="caution">
    <text evidence="2">The sequence shown here is derived from an EMBL/GenBank/DDBJ whole genome shotgun (WGS) entry which is preliminary data.</text>
</comment>
<accession>A0A834FLS5</accession>
<reference evidence="2" key="1">
    <citation type="journal article" name="BMC Genomics">
        <title>Long-read sequencing and de novo genome assembly of marine medaka (Oryzias melastigma).</title>
        <authorList>
            <person name="Liang P."/>
            <person name="Saqib H.S.A."/>
            <person name="Ni X."/>
            <person name="Shen Y."/>
        </authorList>
    </citation>
    <scope>NUCLEOTIDE SEQUENCE</scope>
    <source>
        <strain evidence="2">Bigg-433</strain>
    </source>
</reference>
<organism evidence="2 3">
    <name type="scientific">Oryzias melastigma</name>
    <name type="common">Marine medaka</name>
    <dbReference type="NCBI Taxonomy" id="30732"/>
    <lineage>
        <taxon>Eukaryota</taxon>
        <taxon>Metazoa</taxon>
        <taxon>Chordata</taxon>
        <taxon>Craniata</taxon>
        <taxon>Vertebrata</taxon>
        <taxon>Euteleostomi</taxon>
        <taxon>Actinopterygii</taxon>
        <taxon>Neopterygii</taxon>
        <taxon>Teleostei</taxon>
        <taxon>Neoteleostei</taxon>
        <taxon>Acanthomorphata</taxon>
        <taxon>Ovalentaria</taxon>
        <taxon>Atherinomorphae</taxon>
        <taxon>Beloniformes</taxon>
        <taxon>Adrianichthyidae</taxon>
        <taxon>Oryziinae</taxon>
        <taxon>Oryzias</taxon>
    </lineage>
</organism>
<proteinExistence type="predicted"/>
<feature type="region of interest" description="Disordered" evidence="1">
    <location>
        <begin position="1"/>
        <end position="59"/>
    </location>
</feature>
<feature type="compositionally biased region" description="Basic and acidic residues" evidence="1">
    <location>
        <begin position="49"/>
        <end position="59"/>
    </location>
</feature>
<sequence length="59" mass="6296">DVTVKAQLVQRRPPSGKGRASSEEESLSVSQTRQTGDVDGPGGHGCQTNRDRDSFPLTV</sequence>
<evidence type="ECO:0000313" key="2">
    <source>
        <dbReference type="EMBL" id="KAF6736453.1"/>
    </source>
</evidence>
<dbReference type="Proteomes" id="UP000646548">
    <property type="component" value="Unassembled WGS sequence"/>
</dbReference>
<dbReference type="AlphaFoldDB" id="A0A834FLS5"/>
<name>A0A834FLS5_ORYME</name>
<feature type="non-terminal residue" evidence="2">
    <location>
        <position position="1"/>
    </location>
</feature>
<gene>
    <name evidence="2" type="ORF">FQA47_009201</name>
</gene>